<sequence>MRRTTNYWRELQMKVNRWSSSRKYSSEKSQELSRNVLKKELFFSF</sequence>
<evidence type="ECO:0000313" key="2">
    <source>
        <dbReference type="Proteomes" id="UP000091857"/>
    </source>
</evidence>
<comment type="caution">
    <text evidence="1">The sequence shown here is derived from an EMBL/GenBank/DDBJ whole genome shotgun (WGS) entry which is preliminary data.</text>
</comment>
<accession>A0ACB7GST4</accession>
<dbReference type="EMBL" id="CM004397">
    <property type="protein sequence ID" value="KAG8643457.1"/>
    <property type="molecule type" value="Genomic_DNA"/>
</dbReference>
<reference evidence="2" key="1">
    <citation type="journal article" date="2016" name="Nat. Biotechnol.">
        <title>Sequencing wild and cultivated cassava and related species reveals extensive interspecific hybridization and genetic diversity.</title>
        <authorList>
            <person name="Bredeson J.V."/>
            <person name="Lyons J.B."/>
            <person name="Prochnik S.E."/>
            <person name="Wu G.A."/>
            <person name="Ha C.M."/>
            <person name="Edsinger-Gonzales E."/>
            <person name="Grimwood J."/>
            <person name="Schmutz J."/>
            <person name="Rabbi I.Y."/>
            <person name="Egesi C."/>
            <person name="Nauluvula P."/>
            <person name="Lebot V."/>
            <person name="Ndunguru J."/>
            <person name="Mkamilo G."/>
            <person name="Bart R.S."/>
            <person name="Setter T.L."/>
            <person name="Gleadow R.M."/>
            <person name="Kulakow P."/>
            <person name="Ferguson M.E."/>
            <person name="Rounsley S."/>
            <person name="Rokhsar D.S."/>
        </authorList>
    </citation>
    <scope>NUCLEOTIDE SEQUENCE [LARGE SCALE GENOMIC DNA]</scope>
    <source>
        <strain evidence="2">cv. AM560-2</strain>
    </source>
</reference>
<proteinExistence type="predicted"/>
<gene>
    <name evidence="1" type="ORF">MANES_11G040505v8</name>
</gene>
<keyword evidence="2" id="KW-1185">Reference proteome</keyword>
<name>A0ACB7GST4_MANES</name>
<organism evidence="1 2">
    <name type="scientific">Manihot esculenta</name>
    <name type="common">Cassava</name>
    <name type="synonym">Jatropha manihot</name>
    <dbReference type="NCBI Taxonomy" id="3983"/>
    <lineage>
        <taxon>Eukaryota</taxon>
        <taxon>Viridiplantae</taxon>
        <taxon>Streptophyta</taxon>
        <taxon>Embryophyta</taxon>
        <taxon>Tracheophyta</taxon>
        <taxon>Spermatophyta</taxon>
        <taxon>Magnoliopsida</taxon>
        <taxon>eudicotyledons</taxon>
        <taxon>Gunneridae</taxon>
        <taxon>Pentapetalae</taxon>
        <taxon>rosids</taxon>
        <taxon>fabids</taxon>
        <taxon>Malpighiales</taxon>
        <taxon>Euphorbiaceae</taxon>
        <taxon>Crotonoideae</taxon>
        <taxon>Manihoteae</taxon>
        <taxon>Manihot</taxon>
    </lineage>
</organism>
<dbReference type="Proteomes" id="UP000091857">
    <property type="component" value="Chromosome 11"/>
</dbReference>
<evidence type="ECO:0000313" key="1">
    <source>
        <dbReference type="EMBL" id="KAG8643457.1"/>
    </source>
</evidence>
<protein>
    <submittedName>
        <fullName evidence="1">Uncharacterized protein</fullName>
    </submittedName>
</protein>